<dbReference type="OrthoDB" id="6882688at2"/>
<name>A0A1G7NM08_9GAMM</name>
<organism evidence="1 2">
    <name type="scientific">Phytopseudomonas seleniipraecipitans</name>
    <dbReference type="NCBI Taxonomy" id="640205"/>
    <lineage>
        <taxon>Bacteria</taxon>
        <taxon>Pseudomonadati</taxon>
        <taxon>Pseudomonadota</taxon>
        <taxon>Gammaproteobacteria</taxon>
        <taxon>Pseudomonadales</taxon>
        <taxon>Pseudomonadaceae</taxon>
        <taxon>Phytopseudomonas</taxon>
    </lineage>
</organism>
<evidence type="ECO:0008006" key="3">
    <source>
        <dbReference type="Google" id="ProtNLM"/>
    </source>
</evidence>
<dbReference type="Pfam" id="PF17525">
    <property type="entry name" value="DUF5447"/>
    <property type="match status" value="1"/>
</dbReference>
<evidence type="ECO:0000313" key="1">
    <source>
        <dbReference type="EMBL" id="SDF74961.1"/>
    </source>
</evidence>
<proteinExistence type="predicted"/>
<protein>
    <recommendedName>
        <fullName evidence="3">DUF5447 family protein</fullName>
    </recommendedName>
</protein>
<dbReference type="InterPro" id="IPR035229">
    <property type="entry name" value="PflM"/>
</dbReference>
<dbReference type="EMBL" id="FNBM01000004">
    <property type="protein sequence ID" value="SDF74961.1"/>
    <property type="molecule type" value="Genomic_DNA"/>
</dbReference>
<dbReference type="RefSeq" id="WP_092368053.1">
    <property type="nucleotide sequence ID" value="NZ_FNBM01000004.1"/>
</dbReference>
<reference evidence="1 2" key="1">
    <citation type="submission" date="2016-10" db="EMBL/GenBank/DDBJ databases">
        <authorList>
            <person name="de Groot N.N."/>
        </authorList>
    </citation>
    <scope>NUCLEOTIDE SEQUENCE [LARGE SCALE GENOMIC DNA]</scope>
    <source>
        <strain evidence="1 2">LMG 25475</strain>
    </source>
</reference>
<dbReference type="STRING" id="640205.SAMN05216381_2342"/>
<accession>A0A1G7NM08</accession>
<sequence length="94" mass="10892">MHKYLHQPHAPDCDCSVCWSKRELAKPDPFQFTQCTQCRRATVTTVNGRLIATPASYCVKHKPSQRPPKYWSVVQDTGKPTPYVPRWDLFESEN</sequence>
<dbReference type="AlphaFoldDB" id="A0A1G7NM08"/>
<dbReference type="Proteomes" id="UP000243378">
    <property type="component" value="Unassembled WGS sequence"/>
</dbReference>
<gene>
    <name evidence="1" type="ORF">SAMN05216381_2342</name>
</gene>
<evidence type="ECO:0000313" key="2">
    <source>
        <dbReference type="Proteomes" id="UP000243378"/>
    </source>
</evidence>